<feature type="non-terminal residue" evidence="1">
    <location>
        <position position="1"/>
    </location>
</feature>
<evidence type="ECO:0000313" key="1">
    <source>
        <dbReference type="EMBL" id="KAJ2926594.1"/>
    </source>
</evidence>
<name>A0A9W8J5B8_9AGAR</name>
<dbReference type="SUPFAM" id="SSF50249">
    <property type="entry name" value="Nucleic acid-binding proteins"/>
    <property type="match status" value="1"/>
</dbReference>
<dbReference type="InterPro" id="IPR012340">
    <property type="entry name" value="NA-bd_OB-fold"/>
</dbReference>
<reference evidence="1" key="1">
    <citation type="submission" date="2022-06" db="EMBL/GenBank/DDBJ databases">
        <title>Genome Sequence of Candolleomyces eurysporus.</title>
        <authorList>
            <person name="Buettner E."/>
        </authorList>
    </citation>
    <scope>NUCLEOTIDE SEQUENCE</scope>
    <source>
        <strain evidence="1">VTCC 930004</strain>
    </source>
</reference>
<keyword evidence="2" id="KW-1185">Reference proteome</keyword>
<gene>
    <name evidence="1" type="ORF">H1R20_g10504</name>
</gene>
<dbReference type="EMBL" id="JANBPK010001053">
    <property type="protein sequence ID" value="KAJ2926594.1"/>
    <property type="molecule type" value="Genomic_DNA"/>
</dbReference>
<evidence type="ECO:0000313" key="2">
    <source>
        <dbReference type="Proteomes" id="UP001140091"/>
    </source>
</evidence>
<comment type="caution">
    <text evidence="1">The sequence shown here is derived from an EMBL/GenBank/DDBJ whole genome shotgun (WGS) entry which is preliminary data.</text>
</comment>
<dbReference type="Proteomes" id="UP001140091">
    <property type="component" value="Unassembled WGS sequence"/>
</dbReference>
<dbReference type="Gene3D" id="2.40.50.140">
    <property type="entry name" value="Nucleic acid-binding proteins"/>
    <property type="match status" value="2"/>
</dbReference>
<sequence length="342" mass="37780">MQELKLTPGTFSRLQATHAYVSSSCWSAKCSATVQVTALEKFESASLIDYMICISDGTHYVYGKLHPQLHHLVEQEQEDARVRIGSVVVLQNVNVYQVDRIPVLILVVGALRVLGRVPETIGKPKRLKHLQPPEIDARPSRIWTPNYNCRVRDLSPHRNKWRIRARVTHKSELLSWSKGGPSANGQQRPPRQGKLFTFTLTDAAVAMDLPLDSDSKGEGMGSIKAVAYNLVADKFHSLIEEGKVYHLSNAQIRVARKDYHSDPNYEYELHLHSQTAIEACDEPGSTVLPVMGFDLVSSPLDPGGEGQVIAGSTSSCGGNVLVEVVVAHPTSKLEFRSRLGTI</sequence>
<protein>
    <submittedName>
        <fullName evidence="1">Uncharacterized protein</fullName>
    </submittedName>
</protein>
<accession>A0A9W8J5B8</accession>
<dbReference type="AlphaFoldDB" id="A0A9W8J5B8"/>
<dbReference type="OrthoDB" id="1751331at2759"/>
<organism evidence="1 2">
    <name type="scientific">Candolleomyces eurysporus</name>
    <dbReference type="NCBI Taxonomy" id="2828524"/>
    <lineage>
        <taxon>Eukaryota</taxon>
        <taxon>Fungi</taxon>
        <taxon>Dikarya</taxon>
        <taxon>Basidiomycota</taxon>
        <taxon>Agaricomycotina</taxon>
        <taxon>Agaricomycetes</taxon>
        <taxon>Agaricomycetidae</taxon>
        <taxon>Agaricales</taxon>
        <taxon>Agaricineae</taxon>
        <taxon>Psathyrellaceae</taxon>
        <taxon>Candolleomyces</taxon>
    </lineage>
</organism>
<dbReference type="CDD" id="cd04474">
    <property type="entry name" value="RPA1_DBD_A"/>
    <property type="match status" value="1"/>
</dbReference>
<proteinExistence type="predicted"/>
<dbReference type="PROSITE" id="PS51257">
    <property type="entry name" value="PROKAR_LIPOPROTEIN"/>
    <property type="match status" value="1"/>
</dbReference>